<dbReference type="PANTHER" id="PTHR34653">
    <property type="match status" value="1"/>
</dbReference>
<dbReference type="GO" id="GO:0071973">
    <property type="term" value="P:bacterial-type flagellum-dependent cell motility"/>
    <property type="evidence" value="ECO:0007669"/>
    <property type="project" value="InterPro"/>
</dbReference>
<keyword evidence="6" id="KW-0282">Flagellum</keyword>
<evidence type="ECO:0000256" key="5">
    <source>
        <dbReference type="NCBIfam" id="TIGR00205"/>
    </source>
</evidence>
<dbReference type="EMBL" id="QNRX01000001">
    <property type="protein sequence ID" value="RBP70109.1"/>
    <property type="molecule type" value="Genomic_DNA"/>
</dbReference>
<dbReference type="Pfam" id="PF02049">
    <property type="entry name" value="FliE"/>
    <property type="match status" value="1"/>
</dbReference>
<evidence type="ECO:0000256" key="2">
    <source>
        <dbReference type="ARBA" id="ARBA00009272"/>
    </source>
</evidence>
<accession>A0A366IHH5</accession>
<comment type="similarity">
    <text evidence="2 4">Belongs to the FliE family.</text>
</comment>
<keyword evidence="3 4" id="KW-0975">Bacterial flagellum</keyword>
<comment type="caution">
    <text evidence="6">The sequence shown here is derived from an EMBL/GenBank/DDBJ whole genome shotgun (WGS) entry which is preliminary data.</text>
</comment>
<evidence type="ECO:0000313" key="7">
    <source>
        <dbReference type="Proteomes" id="UP000253490"/>
    </source>
</evidence>
<dbReference type="InterPro" id="IPR001624">
    <property type="entry name" value="FliE"/>
</dbReference>
<dbReference type="GO" id="GO:0009425">
    <property type="term" value="C:bacterial-type flagellum basal body"/>
    <property type="evidence" value="ECO:0007669"/>
    <property type="project" value="UniProtKB-SubCell"/>
</dbReference>
<dbReference type="GO" id="GO:0005198">
    <property type="term" value="F:structural molecule activity"/>
    <property type="evidence" value="ECO:0007669"/>
    <property type="project" value="UniProtKB-UniRule"/>
</dbReference>
<gene>
    <name evidence="4" type="primary">fliE</name>
    <name evidence="6" type="ORF">DES36_101163</name>
</gene>
<keyword evidence="7" id="KW-1185">Reference proteome</keyword>
<keyword evidence="6" id="KW-0969">Cilium</keyword>
<evidence type="ECO:0000256" key="3">
    <source>
        <dbReference type="ARBA" id="ARBA00023143"/>
    </source>
</evidence>
<dbReference type="OrthoDB" id="9812413at2"/>
<dbReference type="RefSeq" id="WP_113919318.1">
    <property type="nucleotide sequence ID" value="NZ_QNRX01000001.1"/>
</dbReference>
<proteinExistence type="inferred from homology"/>
<dbReference type="PANTHER" id="PTHR34653:SF1">
    <property type="entry name" value="FLAGELLAR HOOK-BASAL BODY COMPLEX PROTEIN FLIE"/>
    <property type="match status" value="1"/>
</dbReference>
<name>A0A366IHH5_9FIRM</name>
<comment type="subcellular location">
    <subcellularLocation>
        <location evidence="1 4">Bacterial flagellum basal body</location>
    </subcellularLocation>
</comment>
<reference evidence="6 7" key="1">
    <citation type="submission" date="2018-06" db="EMBL/GenBank/DDBJ databases">
        <title>Genomic Encyclopedia of Type Strains, Phase IV (KMG-IV): sequencing the most valuable type-strain genomes for metagenomic binning, comparative biology and taxonomic classification.</title>
        <authorList>
            <person name="Goeker M."/>
        </authorList>
    </citation>
    <scope>NUCLEOTIDE SEQUENCE [LARGE SCALE GENOMIC DNA]</scope>
    <source>
        <strain evidence="6 7">DSM 22112</strain>
    </source>
</reference>
<dbReference type="PRINTS" id="PR01006">
    <property type="entry name" value="FLGHOOKFLIE"/>
</dbReference>
<protein>
    <recommendedName>
        <fullName evidence="4 5">Flagellar hook-basal body complex protein FliE</fullName>
    </recommendedName>
</protein>
<evidence type="ECO:0000256" key="4">
    <source>
        <dbReference type="HAMAP-Rule" id="MF_00724"/>
    </source>
</evidence>
<dbReference type="Proteomes" id="UP000253490">
    <property type="component" value="Unassembled WGS sequence"/>
</dbReference>
<dbReference type="HAMAP" id="MF_00724">
    <property type="entry name" value="FliE"/>
    <property type="match status" value="1"/>
</dbReference>
<organism evidence="6 7">
    <name type="scientific">Alkalibaculum bacchi</name>
    <dbReference type="NCBI Taxonomy" id="645887"/>
    <lineage>
        <taxon>Bacteria</taxon>
        <taxon>Bacillati</taxon>
        <taxon>Bacillota</taxon>
        <taxon>Clostridia</taxon>
        <taxon>Eubacteriales</taxon>
        <taxon>Eubacteriaceae</taxon>
        <taxon>Alkalibaculum</taxon>
    </lineage>
</organism>
<evidence type="ECO:0000256" key="1">
    <source>
        <dbReference type="ARBA" id="ARBA00004117"/>
    </source>
</evidence>
<dbReference type="GO" id="GO:0003774">
    <property type="term" value="F:cytoskeletal motor activity"/>
    <property type="evidence" value="ECO:0007669"/>
    <property type="project" value="InterPro"/>
</dbReference>
<keyword evidence="6" id="KW-0966">Cell projection</keyword>
<dbReference type="AlphaFoldDB" id="A0A366IHH5"/>
<dbReference type="NCBIfam" id="TIGR00205">
    <property type="entry name" value="fliE"/>
    <property type="match status" value="1"/>
</dbReference>
<evidence type="ECO:0000313" key="6">
    <source>
        <dbReference type="EMBL" id="RBP70109.1"/>
    </source>
</evidence>
<sequence>MNILSLYNSILANTNQISYESLASANIPTVNKTDSTILPSENSSVEGISSFKDIISNEIEKLNNTQVKADKLTQDFITGEVEDLHSVMIATEEARIALELAVQVRNKCVEAYKEINNMQL</sequence>